<dbReference type="EnsemblPlants" id="LPERR02G14980.1">
    <property type="protein sequence ID" value="LPERR02G14980.1"/>
    <property type="gene ID" value="LPERR02G14980"/>
</dbReference>
<evidence type="ECO:0000313" key="3">
    <source>
        <dbReference type="Proteomes" id="UP000032180"/>
    </source>
</evidence>
<dbReference type="STRING" id="77586.A0A0D9VGJ1"/>
<protein>
    <recommendedName>
        <fullName evidence="4">Myb-like domain-containing protein</fullName>
    </recommendedName>
</protein>
<evidence type="ECO:0008006" key="4">
    <source>
        <dbReference type="Google" id="ProtNLM"/>
    </source>
</evidence>
<keyword evidence="3" id="KW-1185">Reference proteome</keyword>
<dbReference type="HOGENOM" id="CLU_1362180_0_0_1"/>
<dbReference type="Gramene" id="LPERR02G14980.1">
    <property type="protein sequence ID" value="LPERR02G14980.1"/>
    <property type="gene ID" value="LPERR02G14980"/>
</dbReference>
<dbReference type="AlphaFoldDB" id="A0A0D9VGJ1"/>
<dbReference type="eggNOG" id="KOG4282">
    <property type="taxonomic scope" value="Eukaryota"/>
</dbReference>
<name>A0A0D9VGJ1_9ORYZ</name>
<feature type="region of interest" description="Disordered" evidence="1">
    <location>
        <begin position="1"/>
        <end position="36"/>
    </location>
</feature>
<reference evidence="3" key="2">
    <citation type="submission" date="2013-12" db="EMBL/GenBank/DDBJ databases">
        <authorList>
            <person name="Yu Y."/>
            <person name="Lee S."/>
            <person name="de Baynast K."/>
            <person name="Wissotski M."/>
            <person name="Liu L."/>
            <person name="Talag J."/>
            <person name="Goicoechea J."/>
            <person name="Angelova A."/>
            <person name="Jetty R."/>
            <person name="Kudrna D."/>
            <person name="Golser W."/>
            <person name="Rivera L."/>
            <person name="Zhang J."/>
            <person name="Wing R."/>
        </authorList>
    </citation>
    <scope>NUCLEOTIDE SEQUENCE</scope>
</reference>
<sequence length="201" mass="22295">MAMTLDATRQDGGSKSAAGAAGAREEEEGTGEERERMRMAARWAEWRDGRLVASLPSRHRLNHCGEIRWPHASSPKIGNGRETGFPTLLQQNRRSSHRQQNRHKIAAAEGSGQPLLACRFLLVPQSPPPPCWTPDKTLALARAYNAPRLAVGRAHLTSADWAAVADAATPTKTACQCLRKVEKLRRHDQVSWKRIIQMNKP</sequence>
<evidence type="ECO:0000256" key="1">
    <source>
        <dbReference type="SAM" id="MobiDB-lite"/>
    </source>
</evidence>
<organism evidence="2 3">
    <name type="scientific">Leersia perrieri</name>
    <dbReference type="NCBI Taxonomy" id="77586"/>
    <lineage>
        <taxon>Eukaryota</taxon>
        <taxon>Viridiplantae</taxon>
        <taxon>Streptophyta</taxon>
        <taxon>Embryophyta</taxon>
        <taxon>Tracheophyta</taxon>
        <taxon>Spermatophyta</taxon>
        <taxon>Magnoliopsida</taxon>
        <taxon>Liliopsida</taxon>
        <taxon>Poales</taxon>
        <taxon>Poaceae</taxon>
        <taxon>BOP clade</taxon>
        <taxon>Oryzoideae</taxon>
        <taxon>Oryzeae</taxon>
        <taxon>Oryzinae</taxon>
        <taxon>Leersia</taxon>
    </lineage>
</organism>
<dbReference type="Proteomes" id="UP000032180">
    <property type="component" value="Chromosome 2"/>
</dbReference>
<proteinExistence type="predicted"/>
<reference evidence="2 3" key="1">
    <citation type="submission" date="2012-08" db="EMBL/GenBank/DDBJ databases">
        <title>Oryza genome evolution.</title>
        <authorList>
            <person name="Wing R.A."/>
        </authorList>
    </citation>
    <scope>NUCLEOTIDE SEQUENCE</scope>
</reference>
<accession>A0A0D9VGJ1</accession>
<reference evidence="2" key="3">
    <citation type="submission" date="2015-04" db="UniProtKB">
        <authorList>
            <consortium name="EnsemblPlants"/>
        </authorList>
    </citation>
    <scope>IDENTIFICATION</scope>
</reference>
<evidence type="ECO:0000313" key="2">
    <source>
        <dbReference type="EnsemblPlants" id="LPERR02G14980.1"/>
    </source>
</evidence>